<gene>
    <name evidence="2" type="ORF">BKA15_003884</name>
</gene>
<dbReference type="GO" id="GO:0003677">
    <property type="term" value="F:DNA binding"/>
    <property type="evidence" value="ECO:0007669"/>
    <property type="project" value="InterPro"/>
</dbReference>
<name>A0A7Y9LD99_9ACTN</name>
<dbReference type="InterPro" id="IPR001387">
    <property type="entry name" value="Cro/C1-type_HTH"/>
</dbReference>
<dbReference type="AlphaFoldDB" id="A0A7Y9LD99"/>
<dbReference type="Gene3D" id="3.30.450.180">
    <property type="match status" value="1"/>
</dbReference>
<organism evidence="2 3">
    <name type="scientific">Microlunatus parietis</name>
    <dbReference type="NCBI Taxonomy" id="682979"/>
    <lineage>
        <taxon>Bacteria</taxon>
        <taxon>Bacillati</taxon>
        <taxon>Actinomycetota</taxon>
        <taxon>Actinomycetes</taxon>
        <taxon>Propionibacteriales</taxon>
        <taxon>Propionibacteriaceae</taxon>
        <taxon>Microlunatus</taxon>
    </lineage>
</organism>
<evidence type="ECO:0000313" key="3">
    <source>
        <dbReference type="Proteomes" id="UP000569914"/>
    </source>
</evidence>
<dbReference type="PANTHER" id="PTHR35010">
    <property type="entry name" value="BLL4672 PROTEIN-RELATED"/>
    <property type="match status" value="1"/>
</dbReference>
<dbReference type="Gene3D" id="1.10.260.40">
    <property type="entry name" value="lambda repressor-like DNA-binding domains"/>
    <property type="match status" value="1"/>
</dbReference>
<sequence>MSTAVSRTELAAFLRSRRERVQPEEVGLPSGGRRRTPGLRREEVAQLARVGVTWYTWLEQGRPINASPSVLEAIAGALRLDGGETTHLFTLAGATPPPAVDDAAQVDPVTRHVLDAVAPLPACLVNTRLDVITQNGPSEQLFGATQELPPGRRNNLWLAFAEPRWRTMMADWDLESAHLIGLYRAALAEHLGEPSWQDLVDELIEISPEFRSIWAEHRVAQPGGRTKLFQHPTAGLLRFRTASQWLQPRAGLRMVIYCPVDAATDHTLHRWQQDGPKPFTHWSDLARYGRCASAPLQQVG</sequence>
<dbReference type="PANTHER" id="PTHR35010:SF2">
    <property type="entry name" value="BLL4672 PROTEIN"/>
    <property type="match status" value="1"/>
</dbReference>
<dbReference type="Proteomes" id="UP000569914">
    <property type="component" value="Unassembled WGS sequence"/>
</dbReference>
<evidence type="ECO:0000313" key="2">
    <source>
        <dbReference type="EMBL" id="NYE72555.1"/>
    </source>
</evidence>
<dbReference type="SMART" id="SM00530">
    <property type="entry name" value="HTH_XRE"/>
    <property type="match status" value="1"/>
</dbReference>
<dbReference type="EMBL" id="JACCBU010000001">
    <property type="protein sequence ID" value="NYE72555.1"/>
    <property type="molecule type" value="Genomic_DNA"/>
</dbReference>
<reference evidence="2 3" key="1">
    <citation type="submission" date="2020-07" db="EMBL/GenBank/DDBJ databases">
        <title>Sequencing the genomes of 1000 actinobacteria strains.</title>
        <authorList>
            <person name="Klenk H.-P."/>
        </authorList>
    </citation>
    <scope>NUCLEOTIDE SEQUENCE [LARGE SCALE GENOMIC DNA]</scope>
    <source>
        <strain evidence="2 3">DSM 22083</strain>
    </source>
</reference>
<dbReference type="SUPFAM" id="SSF47413">
    <property type="entry name" value="lambda repressor-like DNA-binding domains"/>
    <property type="match status" value="1"/>
</dbReference>
<feature type="domain" description="HTH cro/C1-type" evidence="1">
    <location>
        <begin position="13"/>
        <end position="85"/>
    </location>
</feature>
<dbReference type="InterPro" id="IPR010982">
    <property type="entry name" value="Lambda_DNA-bd_dom_sf"/>
</dbReference>
<dbReference type="RefSeq" id="WP_179753431.1">
    <property type="nucleotide sequence ID" value="NZ_JACCBU010000001.1"/>
</dbReference>
<comment type="caution">
    <text evidence="2">The sequence shown here is derived from an EMBL/GenBank/DDBJ whole genome shotgun (WGS) entry which is preliminary data.</text>
</comment>
<proteinExistence type="predicted"/>
<dbReference type="Pfam" id="PF13560">
    <property type="entry name" value="HTH_31"/>
    <property type="match status" value="1"/>
</dbReference>
<dbReference type="CDD" id="cd00093">
    <property type="entry name" value="HTH_XRE"/>
    <property type="match status" value="1"/>
</dbReference>
<accession>A0A7Y9LD99</accession>
<dbReference type="InterPro" id="IPR041413">
    <property type="entry name" value="MLTR_LBD"/>
</dbReference>
<keyword evidence="3" id="KW-1185">Reference proteome</keyword>
<dbReference type="Pfam" id="PF17765">
    <property type="entry name" value="MLTR_LBD"/>
    <property type="match status" value="1"/>
</dbReference>
<evidence type="ECO:0000259" key="1">
    <source>
        <dbReference type="SMART" id="SM00530"/>
    </source>
</evidence>
<protein>
    <submittedName>
        <fullName evidence="2">Transcriptional regulator with XRE-family HTH domain</fullName>
    </submittedName>
</protein>